<gene>
    <name evidence="3" type="ORF">GM676_08570</name>
</gene>
<feature type="domain" description="Ice-binding protein C-terminal" evidence="2">
    <location>
        <begin position="214"/>
        <end position="238"/>
    </location>
</feature>
<name>A0A6L6PGC8_9BURK</name>
<sequence length="245" mass="25340">MNDSMQLKRMTAAALGAIALMSAAPAMADIIDFNSLDSNTFNGLDTFDSGAYHFLVIDSPASGPDGTGFAGAIGNGGDPYLCAIAGCPSGNSSNFYLGVNDGSVNISRGDNKSFSLGRVDYAFLAPVDNLPGYSYGQLVVTGTTSGGGKVTYSFDFPELASGHSPFITADLSSRFGNTLFSNVTISSCIFDGAGCVNPSDNQAQFAFDNLTLAPVPEPSSYAMMGLGLAAISLVVRRRANKNNNV</sequence>
<dbReference type="InterPro" id="IPR013424">
    <property type="entry name" value="Ice-binding_C"/>
</dbReference>
<evidence type="ECO:0000259" key="2">
    <source>
        <dbReference type="Pfam" id="PF07589"/>
    </source>
</evidence>
<dbReference type="Pfam" id="PF07589">
    <property type="entry name" value="PEP-CTERM"/>
    <property type="match status" value="1"/>
</dbReference>
<accession>A0A6L6PGC8</accession>
<evidence type="ECO:0000313" key="3">
    <source>
        <dbReference type="EMBL" id="MTV37637.1"/>
    </source>
</evidence>
<dbReference type="NCBIfam" id="TIGR02595">
    <property type="entry name" value="PEP_CTERM"/>
    <property type="match status" value="1"/>
</dbReference>
<evidence type="ECO:0000313" key="4">
    <source>
        <dbReference type="Proteomes" id="UP000475582"/>
    </source>
</evidence>
<feature type="chain" id="PRO_5026656385" evidence="1">
    <location>
        <begin position="29"/>
        <end position="245"/>
    </location>
</feature>
<dbReference type="AlphaFoldDB" id="A0A6L6PGC8"/>
<organism evidence="3 4">
    <name type="scientific">Duganella radicis</name>
    <dbReference type="NCBI Taxonomy" id="551988"/>
    <lineage>
        <taxon>Bacteria</taxon>
        <taxon>Pseudomonadati</taxon>
        <taxon>Pseudomonadota</taxon>
        <taxon>Betaproteobacteria</taxon>
        <taxon>Burkholderiales</taxon>
        <taxon>Oxalobacteraceae</taxon>
        <taxon>Telluria group</taxon>
        <taxon>Duganella</taxon>
    </lineage>
</organism>
<dbReference type="EMBL" id="WNKY01000006">
    <property type="protein sequence ID" value="MTV37637.1"/>
    <property type="molecule type" value="Genomic_DNA"/>
</dbReference>
<comment type="caution">
    <text evidence="3">The sequence shown here is derived from an EMBL/GenBank/DDBJ whole genome shotgun (WGS) entry which is preliminary data.</text>
</comment>
<keyword evidence="1" id="KW-0732">Signal</keyword>
<keyword evidence="4" id="KW-1185">Reference proteome</keyword>
<proteinExistence type="predicted"/>
<dbReference type="NCBIfam" id="NF038120">
    <property type="entry name" value="PEP_CTERM_QFxxD"/>
    <property type="match status" value="1"/>
</dbReference>
<dbReference type="OrthoDB" id="8707306at2"/>
<feature type="signal peptide" evidence="1">
    <location>
        <begin position="1"/>
        <end position="28"/>
    </location>
</feature>
<evidence type="ECO:0000256" key="1">
    <source>
        <dbReference type="SAM" id="SignalP"/>
    </source>
</evidence>
<protein>
    <submittedName>
        <fullName evidence="3">PEP-CTERM sorting domain-containing protein</fullName>
    </submittedName>
</protein>
<dbReference type="Proteomes" id="UP000475582">
    <property type="component" value="Unassembled WGS sequence"/>
</dbReference>
<reference evidence="3 4" key="1">
    <citation type="submission" date="2019-11" db="EMBL/GenBank/DDBJ databases">
        <title>Type strains purchased from KCTC, JCM and DSMZ.</title>
        <authorList>
            <person name="Lu H."/>
        </authorList>
    </citation>
    <scope>NUCLEOTIDE SEQUENCE [LARGE SCALE GENOMIC DNA]</scope>
    <source>
        <strain evidence="3 4">KCTC 22382</strain>
    </source>
</reference>